<feature type="signal peptide" evidence="10">
    <location>
        <begin position="1"/>
        <end position="16"/>
    </location>
</feature>
<accession>A0A1X6MMR6</accession>
<dbReference type="PANTHER" id="PTHR24305:SF166">
    <property type="entry name" value="CYTOCHROME P450 12A4, MITOCHONDRIAL-RELATED"/>
    <property type="match status" value="1"/>
</dbReference>
<evidence type="ECO:0000313" key="11">
    <source>
        <dbReference type="EMBL" id="OSX57655.1"/>
    </source>
</evidence>
<keyword evidence="10" id="KW-0732">Signal</keyword>
<dbReference type="GO" id="GO:0005506">
    <property type="term" value="F:iron ion binding"/>
    <property type="evidence" value="ECO:0007669"/>
    <property type="project" value="InterPro"/>
</dbReference>
<dbReference type="InterPro" id="IPR001128">
    <property type="entry name" value="Cyt_P450"/>
</dbReference>
<protein>
    <recommendedName>
        <fullName evidence="13">Cytochrome P450</fullName>
    </recommendedName>
</protein>
<feature type="binding site" description="axial binding residue" evidence="9">
    <location>
        <position position="487"/>
    </location>
    <ligand>
        <name>heme</name>
        <dbReference type="ChEBI" id="CHEBI:30413"/>
    </ligand>
    <ligandPart>
        <name>Fe</name>
        <dbReference type="ChEBI" id="CHEBI:18248"/>
    </ligandPart>
</feature>
<keyword evidence="5 9" id="KW-0479">Metal-binding</keyword>
<feature type="chain" id="PRO_5010867068" description="Cytochrome P450" evidence="10">
    <location>
        <begin position="17"/>
        <end position="547"/>
    </location>
</feature>
<evidence type="ECO:0000256" key="2">
    <source>
        <dbReference type="ARBA" id="ARBA00005179"/>
    </source>
</evidence>
<proteinExistence type="inferred from homology"/>
<organism evidence="11 12">
    <name type="scientific">Postia placenta MAD-698-R-SB12</name>
    <dbReference type="NCBI Taxonomy" id="670580"/>
    <lineage>
        <taxon>Eukaryota</taxon>
        <taxon>Fungi</taxon>
        <taxon>Dikarya</taxon>
        <taxon>Basidiomycota</taxon>
        <taxon>Agaricomycotina</taxon>
        <taxon>Agaricomycetes</taxon>
        <taxon>Polyporales</taxon>
        <taxon>Adustoporiaceae</taxon>
        <taxon>Rhodonia</taxon>
    </lineage>
</organism>
<evidence type="ECO:0000256" key="8">
    <source>
        <dbReference type="ARBA" id="ARBA00023033"/>
    </source>
</evidence>
<name>A0A1X6MMR6_9APHY</name>
<comment type="similarity">
    <text evidence="3">Belongs to the cytochrome P450 family.</text>
</comment>
<dbReference type="CDD" id="cd11069">
    <property type="entry name" value="CYP_FUM15-like"/>
    <property type="match status" value="1"/>
</dbReference>
<gene>
    <name evidence="11" type="ORF">POSPLADRAFT_1049881</name>
</gene>
<dbReference type="Proteomes" id="UP000194127">
    <property type="component" value="Unassembled WGS sequence"/>
</dbReference>
<evidence type="ECO:0008006" key="13">
    <source>
        <dbReference type="Google" id="ProtNLM"/>
    </source>
</evidence>
<reference evidence="11 12" key="1">
    <citation type="submission" date="2017-04" db="EMBL/GenBank/DDBJ databases">
        <title>Genome Sequence of the Model Brown-Rot Fungus Postia placenta SB12.</title>
        <authorList>
            <consortium name="DOE Joint Genome Institute"/>
            <person name="Gaskell J."/>
            <person name="Kersten P."/>
            <person name="Larrondo L.F."/>
            <person name="Canessa P."/>
            <person name="Martinez D."/>
            <person name="Hibbett D."/>
            <person name="Schmoll M."/>
            <person name="Kubicek C.P."/>
            <person name="Martinez A.T."/>
            <person name="Yadav J."/>
            <person name="Master E."/>
            <person name="Magnuson J.K."/>
            <person name="James T."/>
            <person name="Yaver D."/>
            <person name="Berka R."/>
            <person name="Labutti K."/>
            <person name="Lipzen A."/>
            <person name="Aerts A."/>
            <person name="Barry K."/>
            <person name="Henrissat B."/>
            <person name="Blanchette R."/>
            <person name="Grigoriev I."/>
            <person name="Cullen D."/>
        </authorList>
    </citation>
    <scope>NUCLEOTIDE SEQUENCE [LARGE SCALE GENOMIC DNA]</scope>
    <source>
        <strain evidence="11 12">MAD-698-R-SB12</strain>
    </source>
</reference>
<dbReference type="PRINTS" id="PR00463">
    <property type="entry name" value="EP450I"/>
</dbReference>
<comment type="cofactor">
    <cofactor evidence="1 9">
        <name>heme</name>
        <dbReference type="ChEBI" id="CHEBI:30413"/>
    </cofactor>
</comment>
<dbReference type="GO" id="GO:0016705">
    <property type="term" value="F:oxidoreductase activity, acting on paired donors, with incorporation or reduction of molecular oxygen"/>
    <property type="evidence" value="ECO:0007669"/>
    <property type="project" value="InterPro"/>
</dbReference>
<evidence type="ECO:0000313" key="12">
    <source>
        <dbReference type="Proteomes" id="UP000194127"/>
    </source>
</evidence>
<dbReference type="RefSeq" id="XP_024334449.1">
    <property type="nucleotide sequence ID" value="XM_024479863.1"/>
</dbReference>
<keyword evidence="8" id="KW-0503">Monooxygenase</keyword>
<keyword evidence="12" id="KW-1185">Reference proteome</keyword>
<evidence type="ECO:0000256" key="10">
    <source>
        <dbReference type="SAM" id="SignalP"/>
    </source>
</evidence>
<dbReference type="PANTHER" id="PTHR24305">
    <property type="entry name" value="CYTOCHROME P450"/>
    <property type="match status" value="1"/>
</dbReference>
<keyword evidence="4 9" id="KW-0349">Heme</keyword>
<keyword evidence="6" id="KW-0560">Oxidoreductase</keyword>
<dbReference type="GO" id="GO:0004497">
    <property type="term" value="F:monooxygenase activity"/>
    <property type="evidence" value="ECO:0007669"/>
    <property type="project" value="UniProtKB-KW"/>
</dbReference>
<evidence type="ECO:0000256" key="5">
    <source>
        <dbReference type="ARBA" id="ARBA00022723"/>
    </source>
</evidence>
<dbReference type="STRING" id="670580.A0A1X6MMR6"/>
<dbReference type="InterPro" id="IPR036396">
    <property type="entry name" value="Cyt_P450_sf"/>
</dbReference>
<dbReference type="AlphaFoldDB" id="A0A1X6MMR6"/>
<keyword evidence="7 9" id="KW-0408">Iron</keyword>
<dbReference type="GO" id="GO:0020037">
    <property type="term" value="F:heme binding"/>
    <property type="evidence" value="ECO:0007669"/>
    <property type="project" value="InterPro"/>
</dbReference>
<dbReference type="SUPFAM" id="SSF48264">
    <property type="entry name" value="Cytochrome P450"/>
    <property type="match status" value="1"/>
</dbReference>
<evidence type="ECO:0000256" key="3">
    <source>
        <dbReference type="ARBA" id="ARBA00010617"/>
    </source>
</evidence>
<dbReference type="PRINTS" id="PR00385">
    <property type="entry name" value="P450"/>
</dbReference>
<evidence type="ECO:0000256" key="6">
    <source>
        <dbReference type="ARBA" id="ARBA00023002"/>
    </source>
</evidence>
<dbReference type="InterPro" id="IPR050121">
    <property type="entry name" value="Cytochrome_P450_monoxygenase"/>
</dbReference>
<dbReference type="Pfam" id="PF00067">
    <property type="entry name" value="p450"/>
    <property type="match status" value="1"/>
</dbReference>
<dbReference type="Gene3D" id="1.10.630.10">
    <property type="entry name" value="Cytochrome P450"/>
    <property type="match status" value="1"/>
</dbReference>
<evidence type="ECO:0000256" key="7">
    <source>
        <dbReference type="ARBA" id="ARBA00023004"/>
    </source>
</evidence>
<evidence type="ECO:0000256" key="4">
    <source>
        <dbReference type="ARBA" id="ARBA00022617"/>
    </source>
</evidence>
<dbReference type="EMBL" id="KZ110607">
    <property type="protein sequence ID" value="OSX57655.1"/>
    <property type="molecule type" value="Genomic_DNA"/>
</dbReference>
<dbReference type="InterPro" id="IPR002401">
    <property type="entry name" value="Cyt_P450_E_grp-I"/>
</dbReference>
<dbReference type="GeneID" id="36324813"/>
<dbReference type="OrthoDB" id="1470350at2759"/>
<evidence type="ECO:0000256" key="9">
    <source>
        <dbReference type="PIRSR" id="PIRSR602401-1"/>
    </source>
</evidence>
<sequence>MVDSTILLYCALLVAAAWLLRMQSSQRSTYRTLGNVPGPSSHSWLKGNFMKFFDRHGGTFQQDVALNYGPIVRLEGRCGRKILYVSDPKALHTMLIKEENVYEATDAFFASRRLIFGECLLATAGEHHRRQRKILNPVFSVSHMRHMLPIFYNIIFKLREVVRTKVEAGKSEVDVLEWTGRAALELIGQGGLGYSFDPLATDTETRNEYGDALKALNANLMQVEIFIRYADVLIELGPRRFRRFVTDIFPHPHLQRVKDVIDTMDEKSRAIFREKETALENGDKAVLHQVGEGKDIMSVFIKANNAASEQDRLPENELIAQMSLLLSAATDTTSNTLSRILYLLAEHRELQSKLREEILESDAGSGNISYDELNKLPLLDAVCRETLRRYPPVTNLVRAPRKDSVLPLSEPICGVDGTMMKEVAIPKGTELLIGTFGCNVNKALWGEDSLEWKPERWLSPLPRAVTEASIPGVYSNLMSFMGGKRACIGFKFSEMEMKVVLSVMLSNFTFELTDKPIEWNIGVVWYPTIGRHSDLPQLLLKVGLYKA</sequence>
<evidence type="ECO:0000256" key="1">
    <source>
        <dbReference type="ARBA" id="ARBA00001971"/>
    </source>
</evidence>
<comment type="pathway">
    <text evidence="2">Secondary metabolite biosynthesis.</text>
</comment>